<dbReference type="NCBIfam" id="TIGR01200">
    <property type="entry name" value="GLPGLI"/>
    <property type="match status" value="1"/>
</dbReference>
<comment type="caution">
    <text evidence="1">The sequence shown here is derived from an EMBL/GenBank/DDBJ whole genome shotgun (WGS) entry which is preliminary data.</text>
</comment>
<accession>A0ABW3Y053</accession>
<evidence type="ECO:0000313" key="1">
    <source>
        <dbReference type="EMBL" id="MFD1314632.1"/>
    </source>
</evidence>
<name>A0ABW3Y053_9FLAO</name>
<gene>
    <name evidence="1" type="ORF">ACFQ39_03310</name>
</gene>
<dbReference type="Pfam" id="PF09697">
    <property type="entry name" value="Porph_ging"/>
    <property type="match status" value="1"/>
</dbReference>
<protein>
    <submittedName>
        <fullName evidence="1">GLPGLI family protein</fullName>
    </submittedName>
</protein>
<dbReference type="EMBL" id="JBHTMY010000002">
    <property type="protein sequence ID" value="MFD1314632.1"/>
    <property type="molecule type" value="Genomic_DNA"/>
</dbReference>
<keyword evidence="2" id="KW-1185">Reference proteome</keyword>
<dbReference type="InterPro" id="IPR005901">
    <property type="entry name" value="GLPGLI"/>
</dbReference>
<proteinExistence type="predicted"/>
<evidence type="ECO:0000313" key="2">
    <source>
        <dbReference type="Proteomes" id="UP001597201"/>
    </source>
</evidence>
<sequence>MKGILNFIIAIMVISPCFSQGNITYAVKLNSVKKEKTDSVMVSDLMKRVYLEISTIESELTFSENLAVFKNAQDMELDVVSPARKIANIICGTDDIYFYDLRHKKNFKFFEFEGEQFLVELSPSFDWNLENETKKILNYVCYKAKTKVIRQLRNNKQEEIEVVAWYAPDLPIPIGPKGYHGLPGLILQLEEGENRLKYEAKKVELNKKIKPIKIPEKIIPITEKEFDALANKAFKELKEQ</sequence>
<reference evidence="2" key="1">
    <citation type="journal article" date="2019" name="Int. J. Syst. Evol. Microbiol.">
        <title>The Global Catalogue of Microorganisms (GCM) 10K type strain sequencing project: providing services to taxonomists for standard genome sequencing and annotation.</title>
        <authorList>
            <consortium name="The Broad Institute Genomics Platform"/>
            <consortium name="The Broad Institute Genome Sequencing Center for Infectious Disease"/>
            <person name="Wu L."/>
            <person name="Ma J."/>
        </authorList>
    </citation>
    <scope>NUCLEOTIDE SEQUENCE [LARGE SCALE GENOMIC DNA]</scope>
    <source>
        <strain evidence="2">CCUG 61485</strain>
    </source>
</reference>
<organism evidence="1 2">
    <name type="scientific">Namhaeicola litoreus</name>
    <dbReference type="NCBI Taxonomy" id="1052145"/>
    <lineage>
        <taxon>Bacteria</taxon>
        <taxon>Pseudomonadati</taxon>
        <taxon>Bacteroidota</taxon>
        <taxon>Flavobacteriia</taxon>
        <taxon>Flavobacteriales</taxon>
        <taxon>Flavobacteriaceae</taxon>
        <taxon>Namhaeicola</taxon>
    </lineage>
</organism>
<dbReference type="Proteomes" id="UP001597201">
    <property type="component" value="Unassembled WGS sequence"/>
</dbReference>
<dbReference type="RefSeq" id="WP_377176423.1">
    <property type="nucleotide sequence ID" value="NZ_JBHTMY010000002.1"/>
</dbReference>